<evidence type="ECO:0000313" key="7">
    <source>
        <dbReference type="Proteomes" id="UP000572212"/>
    </source>
</evidence>
<comment type="caution">
    <text evidence="6">The sequence shown here is derived from an EMBL/GenBank/DDBJ whole genome shotgun (WGS) entry which is preliminary data.</text>
</comment>
<gene>
    <name evidence="6" type="ORF">GGQ92_000837</name>
</gene>
<dbReference type="InterPro" id="IPR003593">
    <property type="entry name" value="AAA+_ATPase"/>
</dbReference>
<dbReference type="InterPro" id="IPR003439">
    <property type="entry name" value="ABC_transporter-like_ATP-bd"/>
</dbReference>
<protein>
    <submittedName>
        <fullName evidence="6">ABC-2 type transport system ATP-binding protein</fullName>
    </submittedName>
</protein>
<dbReference type="PANTHER" id="PTHR43335">
    <property type="entry name" value="ABC TRANSPORTER, ATP-BINDING PROTEIN"/>
    <property type="match status" value="1"/>
</dbReference>
<evidence type="ECO:0000256" key="3">
    <source>
        <dbReference type="ARBA" id="ARBA00022741"/>
    </source>
</evidence>
<dbReference type="GO" id="GO:0005524">
    <property type="term" value="F:ATP binding"/>
    <property type="evidence" value="ECO:0007669"/>
    <property type="project" value="UniProtKB-KW"/>
</dbReference>
<dbReference type="Gene3D" id="3.40.50.300">
    <property type="entry name" value="P-loop containing nucleotide triphosphate hydrolases"/>
    <property type="match status" value="1"/>
</dbReference>
<dbReference type="SUPFAM" id="SSF52540">
    <property type="entry name" value="P-loop containing nucleoside triphosphate hydrolases"/>
    <property type="match status" value="1"/>
</dbReference>
<dbReference type="InterPro" id="IPR027417">
    <property type="entry name" value="P-loop_NTPase"/>
</dbReference>
<dbReference type="GO" id="GO:0016887">
    <property type="term" value="F:ATP hydrolysis activity"/>
    <property type="evidence" value="ECO:0007669"/>
    <property type="project" value="InterPro"/>
</dbReference>
<keyword evidence="4 6" id="KW-0067">ATP-binding</keyword>
<dbReference type="PROSITE" id="PS50893">
    <property type="entry name" value="ABC_TRANSPORTER_2"/>
    <property type="match status" value="1"/>
</dbReference>
<accession>A0A841RKQ3</accession>
<evidence type="ECO:0000256" key="2">
    <source>
        <dbReference type="ARBA" id="ARBA00022448"/>
    </source>
</evidence>
<evidence type="ECO:0000313" key="6">
    <source>
        <dbReference type="EMBL" id="MBB6512056.1"/>
    </source>
</evidence>
<proteinExistence type="inferred from homology"/>
<dbReference type="SMART" id="SM00382">
    <property type="entry name" value="AAA"/>
    <property type="match status" value="1"/>
</dbReference>
<dbReference type="Proteomes" id="UP000572212">
    <property type="component" value="Unassembled WGS sequence"/>
</dbReference>
<dbReference type="CDD" id="cd03230">
    <property type="entry name" value="ABC_DR_subfamily_A"/>
    <property type="match status" value="1"/>
</dbReference>
<keyword evidence="3" id="KW-0547">Nucleotide-binding</keyword>
<dbReference type="PANTHER" id="PTHR43335:SF4">
    <property type="entry name" value="ABC TRANSPORTER, ATP-BINDING PROTEIN"/>
    <property type="match status" value="1"/>
</dbReference>
<keyword evidence="2" id="KW-0813">Transport</keyword>
<dbReference type="EMBL" id="JACHON010000002">
    <property type="protein sequence ID" value="MBB6512056.1"/>
    <property type="molecule type" value="Genomic_DNA"/>
</dbReference>
<organism evidence="6 7">
    <name type="scientific">Gracilibacillus halotolerans</name>
    <dbReference type="NCBI Taxonomy" id="74386"/>
    <lineage>
        <taxon>Bacteria</taxon>
        <taxon>Bacillati</taxon>
        <taxon>Bacillota</taxon>
        <taxon>Bacilli</taxon>
        <taxon>Bacillales</taxon>
        <taxon>Bacillaceae</taxon>
        <taxon>Gracilibacillus</taxon>
    </lineage>
</organism>
<name>A0A841RKQ3_9BACI</name>
<dbReference type="RefSeq" id="WP_184244907.1">
    <property type="nucleotide sequence ID" value="NZ_BAAACU010000002.1"/>
</dbReference>
<feature type="domain" description="ABC transporter" evidence="5">
    <location>
        <begin position="6"/>
        <end position="237"/>
    </location>
</feature>
<sequence length="329" mass="36788">MINPIIQLENITKKYDEQLAVNHLSLSIEKGEIFGLLGPNGAGKTTTILMMLGLSEPTSGSISVCGWNPTRNPLDVKKEVGYLPDDVGFYQHMTGWQNLIYTAQLNGIPKEEAEKRANDLLQKVNLVDAADKKTGKYSRGMRQRLGLADVLMKNPSVIILDEPTLGIDPEGVRDFLNLIRQLNEEEALTVLLSSHQLHQVQQICDRVGIFVKGELLASGNTESLGKQLFLTAPFVIKVIANPANETLIEKLKDIPQVHRIEKVDNVLELYCEEDVAAEISKVIVESGSALYEIQKKDFGLDEIYHRYFEGGEKDEHRHDKKETNVGNEK</sequence>
<evidence type="ECO:0000259" key="5">
    <source>
        <dbReference type="PROSITE" id="PS50893"/>
    </source>
</evidence>
<keyword evidence="7" id="KW-1185">Reference proteome</keyword>
<evidence type="ECO:0000256" key="4">
    <source>
        <dbReference type="ARBA" id="ARBA00022840"/>
    </source>
</evidence>
<evidence type="ECO:0000256" key="1">
    <source>
        <dbReference type="ARBA" id="ARBA00005417"/>
    </source>
</evidence>
<dbReference type="Pfam" id="PF00005">
    <property type="entry name" value="ABC_tran"/>
    <property type="match status" value="1"/>
</dbReference>
<reference evidence="6 7" key="1">
    <citation type="submission" date="2020-08" db="EMBL/GenBank/DDBJ databases">
        <title>Genomic Encyclopedia of Type Strains, Phase IV (KMG-IV): sequencing the most valuable type-strain genomes for metagenomic binning, comparative biology and taxonomic classification.</title>
        <authorList>
            <person name="Goeker M."/>
        </authorList>
    </citation>
    <scope>NUCLEOTIDE SEQUENCE [LARGE SCALE GENOMIC DNA]</scope>
    <source>
        <strain evidence="6 7">DSM 11805</strain>
    </source>
</reference>
<comment type="similarity">
    <text evidence="1">Belongs to the ABC transporter superfamily.</text>
</comment>
<dbReference type="AlphaFoldDB" id="A0A841RKQ3"/>